<dbReference type="InterPro" id="IPR006385">
    <property type="entry name" value="HAD_hydro_SerB1"/>
</dbReference>
<organism evidence="4 5">
    <name type="scientific">Spiribacter pallidus</name>
    <dbReference type="NCBI Taxonomy" id="1987936"/>
    <lineage>
        <taxon>Bacteria</taxon>
        <taxon>Pseudomonadati</taxon>
        <taxon>Pseudomonadota</taxon>
        <taxon>Gammaproteobacteria</taxon>
        <taxon>Chromatiales</taxon>
        <taxon>Ectothiorhodospiraceae</taxon>
        <taxon>Spiribacter</taxon>
    </lineage>
</organism>
<dbReference type="RefSeq" id="WP_367957813.1">
    <property type="nucleotide sequence ID" value="NZ_JBAKFK010000001.1"/>
</dbReference>
<dbReference type="NCBIfam" id="TIGR01490">
    <property type="entry name" value="HAD-SF-IB-hyp1"/>
    <property type="match status" value="1"/>
</dbReference>
<dbReference type="Proteomes" id="UP001556709">
    <property type="component" value="Unassembled WGS sequence"/>
</dbReference>
<evidence type="ECO:0000256" key="2">
    <source>
        <dbReference type="ARBA" id="ARBA00022801"/>
    </source>
</evidence>
<dbReference type="Gene3D" id="1.20.1440.100">
    <property type="entry name" value="SG protein - dephosphorylation function"/>
    <property type="match status" value="1"/>
</dbReference>
<dbReference type="SUPFAM" id="SSF56784">
    <property type="entry name" value="HAD-like"/>
    <property type="match status" value="1"/>
</dbReference>
<name>A0ABV3TDC1_9GAMM</name>
<proteinExistence type="predicted"/>
<dbReference type="EMBL" id="JBAKFM010000001">
    <property type="protein sequence ID" value="MEX0468691.1"/>
    <property type="molecule type" value="Genomic_DNA"/>
</dbReference>
<keyword evidence="5" id="KW-1185">Reference proteome</keyword>
<accession>A0ABV3TDC1</accession>
<protein>
    <submittedName>
        <fullName evidence="4">HAD family hydrolase</fullName>
        <ecNumber evidence="4">3.1.3.-</ecNumber>
    </submittedName>
</protein>
<dbReference type="GO" id="GO:0016787">
    <property type="term" value="F:hydrolase activity"/>
    <property type="evidence" value="ECO:0007669"/>
    <property type="project" value="UniProtKB-KW"/>
</dbReference>
<reference evidence="4 5" key="1">
    <citation type="submission" date="2024-02" db="EMBL/GenBank/DDBJ databases">
        <title>New especies of Spiribacter isolated from saline water.</title>
        <authorList>
            <person name="Leon M.J."/>
            <person name="De La Haba R."/>
            <person name="Sanchez-Porro C."/>
            <person name="Ventosa A."/>
        </authorList>
    </citation>
    <scope>NUCLEOTIDE SEQUENCE [LARGE SCALE GENOMIC DNA]</scope>
    <source>
        <strain evidence="5">ag22IC6-390</strain>
    </source>
</reference>
<keyword evidence="1" id="KW-0479">Metal-binding</keyword>
<keyword evidence="3" id="KW-0460">Magnesium</keyword>
<dbReference type="Pfam" id="PF12710">
    <property type="entry name" value="HAD"/>
    <property type="match status" value="1"/>
</dbReference>
<dbReference type="NCBIfam" id="TIGR01488">
    <property type="entry name" value="HAD-SF-IB"/>
    <property type="match status" value="1"/>
</dbReference>
<evidence type="ECO:0000313" key="4">
    <source>
        <dbReference type="EMBL" id="MEX0468691.1"/>
    </source>
</evidence>
<gene>
    <name evidence="4" type="ORF">V6X73_02970</name>
</gene>
<dbReference type="InterPro" id="IPR036412">
    <property type="entry name" value="HAD-like_sf"/>
</dbReference>
<dbReference type="Gene3D" id="3.40.50.1000">
    <property type="entry name" value="HAD superfamily/HAD-like"/>
    <property type="match status" value="1"/>
</dbReference>
<evidence type="ECO:0000256" key="3">
    <source>
        <dbReference type="ARBA" id="ARBA00022842"/>
    </source>
</evidence>
<dbReference type="CDD" id="cd02612">
    <property type="entry name" value="HAD_PGPPase"/>
    <property type="match status" value="1"/>
</dbReference>
<keyword evidence="2 4" id="KW-0378">Hydrolase</keyword>
<dbReference type="InterPro" id="IPR050582">
    <property type="entry name" value="HAD-like_SerB"/>
</dbReference>
<dbReference type="PANTHER" id="PTHR43344:SF13">
    <property type="entry name" value="PHOSPHATASE RV3661-RELATED"/>
    <property type="match status" value="1"/>
</dbReference>
<dbReference type="EC" id="3.1.3.-" evidence="4"/>
<dbReference type="InterPro" id="IPR023214">
    <property type="entry name" value="HAD_sf"/>
</dbReference>
<sequence>MQLAIFDLDNTLLGGDSDYLWGQHLMDKGAVAREGFEAENQRYMDAYERGELDIDAFMRFALRPLAATPHDTLLAWRAEFIDTHIRPRVLPAARRLVESHRQAGHGLMIITATNRFVTEPIAALFNIPVLLATEPEFADGAFTGRHQGTPTFREGKITALQDWLDRESAMLEAAHFYSDSRNDLPLLEHVDHPVAVDPDPVLAAEAEARGWPMLTLRQGDTPLPLNRTSKRHPS</sequence>
<evidence type="ECO:0000256" key="1">
    <source>
        <dbReference type="ARBA" id="ARBA00022723"/>
    </source>
</evidence>
<evidence type="ECO:0000313" key="5">
    <source>
        <dbReference type="Proteomes" id="UP001556709"/>
    </source>
</evidence>
<dbReference type="PANTHER" id="PTHR43344">
    <property type="entry name" value="PHOSPHOSERINE PHOSPHATASE"/>
    <property type="match status" value="1"/>
</dbReference>
<comment type="caution">
    <text evidence="4">The sequence shown here is derived from an EMBL/GenBank/DDBJ whole genome shotgun (WGS) entry which is preliminary data.</text>
</comment>